<feature type="compositionally biased region" description="Low complexity" evidence="8">
    <location>
        <begin position="128"/>
        <end position="167"/>
    </location>
</feature>
<dbReference type="AlphaFoldDB" id="E3BPR4"/>
<dbReference type="Gene3D" id="3.30.1330.60">
    <property type="entry name" value="OmpA-like domain"/>
    <property type="match status" value="1"/>
</dbReference>
<evidence type="ECO:0000313" key="11">
    <source>
        <dbReference type="EMBL" id="EFP94982.1"/>
    </source>
</evidence>
<name>E3BPR4_9VIBR</name>
<dbReference type="STRING" id="796620.VIBC2010_13016"/>
<keyword evidence="6 7" id="KW-0472">Membrane</keyword>
<dbReference type="GO" id="GO:0005886">
    <property type="term" value="C:plasma membrane"/>
    <property type="evidence" value="ECO:0007669"/>
    <property type="project" value="UniProtKB-SubCell"/>
</dbReference>
<evidence type="ECO:0000313" key="12">
    <source>
        <dbReference type="Proteomes" id="UP000002943"/>
    </source>
</evidence>
<protein>
    <submittedName>
        <fullName evidence="11">Flagellar motor protein MotB</fullName>
    </submittedName>
</protein>
<keyword evidence="3" id="KW-1003">Cell membrane</keyword>
<gene>
    <name evidence="11" type="primary">motB</name>
    <name evidence="11" type="ORF">VIBC2010_13016</name>
</gene>
<keyword evidence="12" id="KW-1185">Reference proteome</keyword>
<dbReference type="EMBL" id="AEIU01000110">
    <property type="protein sequence ID" value="EFP94982.1"/>
    <property type="molecule type" value="Genomic_DNA"/>
</dbReference>
<dbReference type="PROSITE" id="PS51123">
    <property type="entry name" value="OMPA_2"/>
    <property type="match status" value="1"/>
</dbReference>
<dbReference type="SUPFAM" id="SSF103088">
    <property type="entry name" value="OmpA-like"/>
    <property type="match status" value="1"/>
</dbReference>
<dbReference type="InterPro" id="IPR050330">
    <property type="entry name" value="Bact_OuterMem_StrucFunc"/>
</dbReference>
<dbReference type="OrthoDB" id="9815217at2"/>
<keyword evidence="11" id="KW-0966">Cell projection</keyword>
<evidence type="ECO:0000259" key="10">
    <source>
        <dbReference type="PROSITE" id="PS51123"/>
    </source>
</evidence>
<evidence type="ECO:0000256" key="2">
    <source>
        <dbReference type="ARBA" id="ARBA00008914"/>
    </source>
</evidence>
<evidence type="ECO:0000256" key="1">
    <source>
        <dbReference type="ARBA" id="ARBA00004162"/>
    </source>
</evidence>
<dbReference type="InterPro" id="IPR025713">
    <property type="entry name" value="MotB-like_N_dom"/>
</dbReference>
<dbReference type="eggNOG" id="COG1360">
    <property type="taxonomic scope" value="Bacteria"/>
</dbReference>
<evidence type="ECO:0000256" key="5">
    <source>
        <dbReference type="ARBA" id="ARBA00022989"/>
    </source>
</evidence>
<feature type="region of interest" description="Disordered" evidence="8">
    <location>
        <begin position="106"/>
        <end position="170"/>
    </location>
</feature>
<evidence type="ECO:0000256" key="3">
    <source>
        <dbReference type="ARBA" id="ARBA00022475"/>
    </source>
</evidence>
<dbReference type="InterPro" id="IPR006665">
    <property type="entry name" value="OmpA-like"/>
</dbReference>
<feature type="domain" description="OmpA-like" evidence="10">
    <location>
        <begin position="194"/>
        <end position="315"/>
    </location>
</feature>
<evidence type="ECO:0000256" key="8">
    <source>
        <dbReference type="SAM" id="MobiDB-lite"/>
    </source>
</evidence>
<dbReference type="Pfam" id="PF00691">
    <property type="entry name" value="OmpA"/>
    <property type="match status" value="1"/>
</dbReference>
<evidence type="ECO:0000256" key="9">
    <source>
        <dbReference type="SAM" id="Phobius"/>
    </source>
</evidence>
<evidence type="ECO:0000256" key="4">
    <source>
        <dbReference type="ARBA" id="ARBA00022692"/>
    </source>
</evidence>
<keyword evidence="4 9" id="KW-0812">Transmembrane</keyword>
<feature type="transmembrane region" description="Helical" evidence="9">
    <location>
        <begin position="16"/>
        <end position="38"/>
    </location>
</feature>
<comment type="caution">
    <text evidence="11">The sequence shown here is derived from an EMBL/GenBank/DDBJ whole genome shotgun (WGS) entry which is preliminary data.</text>
</comment>
<keyword evidence="11" id="KW-0282">Flagellum</keyword>
<reference evidence="11 12" key="1">
    <citation type="journal article" date="2012" name="Int. J. Syst. Evol. Microbiol.">
        <title>Vibrio caribbeanicus sp. nov., isolated from the marine sponge Scleritoderma cyanea.</title>
        <authorList>
            <person name="Hoffmann M."/>
            <person name="Monday S.R."/>
            <person name="Allard M.W."/>
            <person name="Strain E.A."/>
            <person name="Whittaker P."/>
            <person name="Naum M."/>
            <person name="McCarthy P.J."/>
            <person name="Lopez J.V."/>
            <person name="Fischer M."/>
            <person name="Brown E.W."/>
        </authorList>
    </citation>
    <scope>NUCLEOTIDE SEQUENCE [LARGE SCALE GENOMIC DNA]</scope>
    <source>
        <strain evidence="11 12">ATCC BAA-2122</strain>
    </source>
</reference>
<keyword evidence="5 9" id="KW-1133">Transmembrane helix</keyword>
<organism evidence="11 12">
    <name type="scientific">Vibrio caribbeanicus ATCC BAA-2122</name>
    <dbReference type="NCBI Taxonomy" id="796620"/>
    <lineage>
        <taxon>Bacteria</taxon>
        <taxon>Pseudomonadati</taxon>
        <taxon>Pseudomonadota</taxon>
        <taxon>Gammaproteobacteria</taxon>
        <taxon>Vibrionales</taxon>
        <taxon>Vibrionaceae</taxon>
        <taxon>Vibrio</taxon>
    </lineage>
</organism>
<proteinExistence type="inferred from homology"/>
<dbReference type="CDD" id="cd07185">
    <property type="entry name" value="OmpA_C-like"/>
    <property type="match status" value="1"/>
</dbReference>
<accession>E3BPR4</accession>
<dbReference type="PANTHER" id="PTHR30329">
    <property type="entry name" value="STATOR ELEMENT OF FLAGELLAR MOTOR COMPLEX"/>
    <property type="match status" value="1"/>
</dbReference>
<sequence length="328" mass="36934">MEEEEACKCPPPGLPLWMGTFADLMSLLMCFFVLLLSFSEMDVLKFKQIAGSMKFAFGVQNRLEVKDIPKGTSVIAMEFRPGRPEPTPIDVIMQQTIDITQQTVEFHEGESDRAGGMQRDQGKETGGQSTETSTETSQEADSQSQEEQQQQQQESQEQQQQSESSEQLETVAENIKQALEREIEQGAMEVENLGQQIDIRIRERGAFPEGSAFLQPKFRPLVRQIAELVKDIPGVVRVSGHTDNQPIDSELYRSNWDLSAQRAVSVAQEMEKVRGFKHDRLRVRGMADTEPLGPNKTEAQRALNRRVEISIMQGKPLLSEEVPSLPQN</sequence>
<keyword evidence="11" id="KW-0969">Cilium</keyword>
<comment type="similarity">
    <text evidence="2">Belongs to the MotB family.</text>
</comment>
<dbReference type="Proteomes" id="UP000002943">
    <property type="component" value="Unassembled WGS sequence"/>
</dbReference>
<dbReference type="RefSeq" id="WP_009603176.1">
    <property type="nucleotide sequence ID" value="NZ_AEIU01000110.1"/>
</dbReference>
<comment type="subcellular location">
    <subcellularLocation>
        <location evidence="1">Cell membrane</location>
        <topology evidence="1">Single-pass membrane protein</topology>
    </subcellularLocation>
</comment>
<dbReference type="PANTHER" id="PTHR30329:SF21">
    <property type="entry name" value="LIPOPROTEIN YIAD-RELATED"/>
    <property type="match status" value="1"/>
</dbReference>
<evidence type="ECO:0000256" key="7">
    <source>
        <dbReference type="PROSITE-ProRule" id="PRU00473"/>
    </source>
</evidence>
<dbReference type="Pfam" id="PF13677">
    <property type="entry name" value="MotB_plug"/>
    <property type="match status" value="1"/>
</dbReference>
<dbReference type="NCBIfam" id="NF006508">
    <property type="entry name" value="PRK08944.1"/>
    <property type="match status" value="1"/>
</dbReference>
<dbReference type="InterPro" id="IPR036737">
    <property type="entry name" value="OmpA-like_sf"/>
</dbReference>
<evidence type="ECO:0000256" key="6">
    <source>
        <dbReference type="ARBA" id="ARBA00023136"/>
    </source>
</evidence>